<evidence type="ECO:0000313" key="2">
    <source>
        <dbReference type="Proteomes" id="UP000093346"/>
    </source>
</evidence>
<accession>A0AB33BQ91</accession>
<dbReference type="KEGG" id="lle:AYR59_04550"/>
<sequence length="184" mass="20889">MTDFNFKVSKNENSGFTVLPEGTYECLIDSPSEEATKGGTEYFQIPLTVRNDLDGVEALKETNAKFHNRKTFDFKIWKRKVTGKYDPQNFSDVLTAVGVPEGTEITSQEQLINFLIGKPVKVFIKKSTDTYKGEKREVNQIAPWNLEKTNYPDVQHVSKNKKENSADPFAGSKEIEVDNDKLPF</sequence>
<evidence type="ECO:0008006" key="3">
    <source>
        <dbReference type="Google" id="ProtNLM"/>
    </source>
</evidence>
<dbReference type="Proteomes" id="UP000093346">
    <property type="component" value="Chromosome"/>
</dbReference>
<gene>
    <name evidence="1" type="ORF">AYR59_04550</name>
</gene>
<dbReference type="EMBL" id="CP014907">
    <property type="protein sequence ID" value="ANZ59323.1"/>
    <property type="molecule type" value="Genomic_DNA"/>
</dbReference>
<proteinExistence type="predicted"/>
<organism evidence="1 2">
    <name type="scientific">Fructilactobacillus lindneri</name>
    <dbReference type="NCBI Taxonomy" id="53444"/>
    <lineage>
        <taxon>Bacteria</taxon>
        <taxon>Bacillati</taxon>
        <taxon>Bacillota</taxon>
        <taxon>Bacilli</taxon>
        <taxon>Lactobacillales</taxon>
        <taxon>Lactobacillaceae</taxon>
        <taxon>Fructilactobacillus</taxon>
    </lineage>
</organism>
<dbReference type="Pfam" id="PF05037">
    <property type="entry name" value="DUF669"/>
    <property type="match status" value="1"/>
</dbReference>
<dbReference type="InterPro" id="IPR007731">
    <property type="entry name" value="DUF669"/>
</dbReference>
<reference evidence="1 2" key="1">
    <citation type="submission" date="2016-03" db="EMBL/GenBank/DDBJ databases">
        <title>Pediococcus and Lactobacillus from brewery environment - whole genome sequencing and assembly.</title>
        <authorList>
            <person name="Behr J."/>
            <person name="Geissler A.J."/>
            <person name="Vogel R.F."/>
        </authorList>
    </citation>
    <scope>NUCLEOTIDE SEQUENCE [LARGE SCALE GENOMIC DNA]</scope>
    <source>
        <strain evidence="1 2">TMW 1.481</strain>
    </source>
</reference>
<evidence type="ECO:0000313" key="1">
    <source>
        <dbReference type="EMBL" id="ANZ59323.1"/>
    </source>
</evidence>
<dbReference type="AlphaFoldDB" id="A0AB33BQ91"/>
<name>A0AB33BQ91_9LACO</name>
<protein>
    <recommendedName>
        <fullName evidence="3">DUF669 domain-containing protein</fullName>
    </recommendedName>
</protein>
<dbReference type="RefSeq" id="WP_065868690.1">
    <property type="nucleotide sequence ID" value="NZ_CP014907.1"/>
</dbReference>